<keyword evidence="1" id="KW-0732">Signal</keyword>
<dbReference type="Proteomes" id="UP000180166">
    <property type="component" value="Chromosome"/>
</dbReference>
<evidence type="ECO:0000313" key="4">
    <source>
        <dbReference type="Proteomes" id="UP000037179"/>
    </source>
</evidence>
<reference evidence="3 4" key="2">
    <citation type="journal article" date="2016" name="Genome Announc.">
        <title>Draft Genome Sequence of Erythromycin- and Oxytetracycline-Sensitive Nocardia seriolae Strain U-1 (NBRC 110359).</title>
        <authorList>
            <person name="Imajoh M."/>
            <person name="Sukeda M."/>
            <person name="Shimizu M."/>
            <person name="Yamane J."/>
            <person name="Ohnishi K."/>
            <person name="Oshima S."/>
        </authorList>
    </citation>
    <scope>NUCLEOTIDE SEQUENCE [LARGE SCALE GENOMIC DNA]</scope>
    <source>
        <strain evidence="3 4">U-1</strain>
    </source>
</reference>
<sequence>MGKCARLLAVVAAGSVMGTGVADAAPADWPPPVAFAQLTYDLGRCGTDVVNLPSGVSARLDITVANQFDPDARVRIPEFLWMRELPVTIAPQTISVQFIVERPGVFGFSIDSPMLAGSAAAGCRGSLVIS</sequence>
<evidence type="ECO:0000313" key="3">
    <source>
        <dbReference type="EMBL" id="GAP27036.1"/>
    </source>
</evidence>
<name>A0ABC9YNP6_9NOCA</name>
<evidence type="ECO:0000256" key="1">
    <source>
        <dbReference type="SAM" id="SignalP"/>
    </source>
</evidence>
<dbReference type="Proteomes" id="UP000037179">
    <property type="component" value="Unassembled WGS sequence"/>
</dbReference>
<evidence type="ECO:0000313" key="5">
    <source>
        <dbReference type="Proteomes" id="UP000180166"/>
    </source>
</evidence>
<evidence type="ECO:0000313" key="2">
    <source>
        <dbReference type="EMBL" id="APB00489.1"/>
    </source>
</evidence>
<dbReference type="KEGG" id="nsr:NS506_06453"/>
<feature type="signal peptide" evidence="1">
    <location>
        <begin position="1"/>
        <end position="24"/>
    </location>
</feature>
<organism evidence="3 4">
    <name type="scientific">Nocardia seriolae</name>
    <dbReference type="NCBI Taxonomy" id="37332"/>
    <lineage>
        <taxon>Bacteria</taxon>
        <taxon>Bacillati</taxon>
        <taxon>Actinomycetota</taxon>
        <taxon>Actinomycetes</taxon>
        <taxon>Mycobacteriales</taxon>
        <taxon>Nocardiaceae</taxon>
        <taxon>Nocardia</taxon>
    </lineage>
</organism>
<feature type="chain" id="PRO_5044722378" evidence="1">
    <location>
        <begin position="25"/>
        <end position="130"/>
    </location>
</feature>
<dbReference type="RefSeq" id="WP_033086096.1">
    <property type="nucleotide sequence ID" value="NZ_BAWD02000010.1"/>
</dbReference>
<reference evidence="2 5" key="3">
    <citation type="submission" date="2016-10" db="EMBL/GenBank/DDBJ databases">
        <title>Genome sequence of Nocardia seriolae strain EM150506, isolated from Anguila japonica.</title>
        <authorList>
            <person name="Han H.-J."/>
        </authorList>
    </citation>
    <scope>NUCLEOTIDE SEQUENCE [LARGE SCALE GENOMIC DNA]</scope>
    <source>
        <strain evidence="2 5">EM150506</strain>
    </source>
</reference>
<dbReference type="EMBL" id="BBYQ01000012">
    <property type="protein sequence ID" value="GAP27036.1"/>
    <property type="molecule type" value="Genomic_DNA"/>
</dbReference>
<accession>A0ABC9YNP6</accession>
<protein>
    <submittedName>
        <fullName evidence="3">Uncharacterized protein</fullName>
    </submittedName>
</protein>
<dbReference type="AlphaFoldDB" id="A0ABC9YNP6"/>
<reference evidence="4" key="1">
    <citation type="submission" date="2015-07" db="EMBL/GenBank/DDBJ databases">
        <title>Nocardia seriolae U-1 whole genome shotgun sequence.</title>
        <authorList>
            <person name="Imajoh M."/>
            <person name="Fukumoto Y."/>
            <person name="Sukeda M."/>
            <person name="Yamane J."/>
            <person name="Yamasaki K."/>
            <person name="Shimizu M."/>
            <person name="Ohnishi K."/>
            <person name="Oshima S."/>
        </authorList>
    </citation>
    <scope>NUCLEOTIDE SEQUENCE [LARGE SCALE GENOMIC DNA]</scope>
    <source>
        <strain evidence="4">U-1</strain>
    </source>
</reference>
<proteinExistence type="predicted"/>
<dbReference type="EMBL" id="CP017839">
    <property type="protein sequence ID" value="APB00489.1"/>
    <property type="molecule type" value="Genomic_DNA"/>
</dbReference>
<keyword evidence="4" id="KW-1185">Reference proteome</keyword>
<gene>
    <name evidence="2" type="ORF">NS506_06453</name>
    <name evidence="3" type="ORF">NSK11_contig00012-0071</name>
</gene>